<accession>A0ABS2BNZ7</accession>
<comment type="caution">
    <text evidence="2">The sequence shown here is derived from an EMBL/GenBank/DDBJ whole genome shotgun (WGS) entry which is preliminary data.</text>
</comment>
<dbReference type="SUPFAM" id="SSF54001">
    <property type="entry name" value="Cysteine proteinases"/>
    <property type="match status" value="1"/>
</dbReference>
<gene>
    <name evidence="2" type="ORF">JMJ54_15720</name>
</gene>
<dbReference type="PANTHER" id="PTHR33490">
    <property type="entry name" value="BLR5614 PROTEIN-RELATED"/>
    <property type="match status" value="1"/>
</dbReference>
<reference evidence="2 3" key="1">
    <citation type="submission" date="2021-01" db="EMBL/GenBank/DDBJ databases">
        <title>Draft Genome Sequence and Polyhydroxyalkanoate Biosynthetic Potential of Jeongeupia naejangsanensis Type Strain DSM 24253.</title>
        <authorList>
            <person name="Turrini P."/>
            <person name="Artuso I."/>
            <person name="Lugli G.A."/>
            <person name="Frangipani E."/>
            <person name="Ventura M."/>
            <person name="Visca P."/>
        </authorList>
    </citation>
    <scope>NUCLEOTIDE SEQUENCE [LARGE SCALE GENOMIC DNA]</scope>
    <source>
        <strain evidence="2 3">DSM 24253</strain>
    </source>
</reference>
<dbReference type="EMBL" id="JAESND010000009">
    <property type="protein sequence ID" value="MBM3117283.1"/>
    <property type="molecule type" value="Genomic_DNA"/>
</dbReference>
<dbReference type="InterPro" id="IPR002931">
    <property type="entry name" value="Transglutaminase-like"/>
</dbReference>
<evidence type="ECO:0000313" key="2">
    <source>
        <dbReference type="EMBL" id="MBM3117283.1"/>
    </source>
</evidence>
<dbReference type="InterPro" id="IPR038765">
    <property type="entry name" value="Papain-like_cys_pep_sf"/>
</dbReference>
<dbReference type="Gene3D" id="3.10.620.30">
    <property type="match status" value="1"/>
</dbReference>
<dbReference type="RefSeq" id="WP_203539506.1">
    <property type="nucleotide sequence ID" value="NZ_JAESND010000009.1"/>
</dbReference>
<name>A0ABS2BNZ7_9NEIS</name>
<proteinExistence type="predicted"/>
<evidence type="ECO:0000313" key="3">
    <source>
        <dbReference type="Proteomes" id="UP000809431"/>
    </source>
</evidence>
<keyword evidence="3" id="KW-1185">Reference proteome</keyword>
<organism evidence="2 3">
    <name type="scientific">Jeongeupia naejangsanensis</name>
    <dbReference type="NCBI Taxonomy" id="613195"/>
    <lineage>
        <taxon>Bacteria</taxon>
        <taxon>Pseudomonadati</taxon>
        <taxon>Pseudomonadota</taxon>
        <taxon>Betaproteobacteria</taxon>
        <taxon>Neisseriales</taxon>
        <taxon>Chitinibacteraceae</taxon>
        <taxon>Jeongeupia</taxon>
    </lineage>
</organism>
<dbReference type="Proteomes" id="UP000809431">
    <property type="component" value="Unassembled WGS sequence"/>
</dbReference>
<feature type="domain" description="Transglutaminase-like" evidence="1">
    <location>
        <begin position="27"/>
        <end position="131"/>
    </location>
</feature>
<dbReference type="Pfam" id="PF01841">
    <property type="entry name" value="Transglut_core"/>
    <property type="match status" value="1"/>
</dbReference>
<dbReference type="PANTHER" id="PTHR33490:SF3">
    <property type="entry name" value="CONSERVED INTEGRAL MEMBRANE PROTEIN"/>
    <property type="match status" value="1"/>
</dbReference>
<evidence type="ECO:0000259" key="1">
    <source>
        <dbReference type="Pfam" id="PF01841"/>
    </source>
</evidence>
<sequence length="199" mass="22073">MNAALDLSPYLNASEVVDFDHLDVAALAESLAAPTQLETARNCFNWVRDRIEHCIDFSREEVPVSASDTLATGTGFCHAKSHLLVALWRANGLPGGFSYQRLTWDGPIPPYCLHGFAAVWLDGHGWYRCDARGNSKPGIDCQFTPGAENLAYPVQYAGECTYQEVWAEPWPELVDRLQACDSVSQYRARPIDLNPPVSE</sequence>
<protein>
    <submittedName>
        <fullName evidence="2">Transglutaminase family protein</fullName>
    </submittedName>
</protein>